<evidence type="ECO:0000256" key="7">
    <source>
        <dbReference type="ARBA" id="ARBA00022692"/>
    </source>
</evidence>
<dbReference type="InterPro" id="IPR003352">
    <property type="entry name" value="PTS_EIIC"/>
</dbReference>
<sequence>MLQFLQRIGKALMLPIAVLPAAGLLLRLGQPDVFNIPVMAQAGAAVFDNLALIFAIGIAIGLSVDGSGAAGLAGAIGYLVMKNSIDALSKGYSTAELQDKLVKVQDLIGNSANVDPSKLADTMTQVSKAAELSTKVDMKVLGGIIVGVIAGLLYNKFHKIKLPEWLGFFAGKRFVPIVTSVVMLILGILFAQIWPAIQNGIDALAHGIVNLGAVGSGLFGLLNRLLIPIGLHHVMNTYFWFVFGDFTNAAGNVVNGDIARFLAGDKTAGMFMTGFFPVMMFGLPAACFAMIAAAKPEKRKMVTGMLGGLALTSFLTGITEPIEFSFMFLSPVLYGIHAVLTGISLFVTTSLGIHDGFTFSAGAIDYFLNFGIATKPVLLAGIGLIYAVIYFVVFYFLIKKFDLKTPGREDDDDDELVEDSEAPVAGSIGETYVVALGGKDNLTVIDNCATRLRLQVKDASQVNEAALKRAGAKGVMKLSNTSVQVIVGTNVESVADDMKKHV</sequence>
<keyword evidence="9 12" id="KW-1133">Transmembrane helix</keyword>
<dbReference type="PANTHER" id="PTHR30009:SF4">
    <property type="entry name" value="PTS SYSTEM N-ACETYLGLUCOSAMINE-SPECIFIC EIICBA COMPONENT"/>
    <property type="match status" value="1"/>
</dbReference>
<dbReference type="PANTHER" id="PTHR30009">
    <property type="entry name" value="CYTOCHROME C-TYPE SYNTHESIS PROTEIN AND PTS TRANSMEMBRANE COMPONENT"/>
    <property type="match status" value="1"/>
</dbReference>
<dbReference type="InterPro" id="IPR050429">
    <property type="entry name" value="PTS_Glucose_EIICBA"/>
</dbReference>
<evidence type="ECO:0000313" key="16">
    <source>
        <dbReference type="Proteomes" id="UP000192932"/>
    </source>
</evidence>
<evidence type="ECO:0000256" key="12">
    <source>
        <dbReference type="SAM" id="Phobius"/>
    </source>
</evidence>
<dbReference type="GO" id="GO:0015572">
    <property type="term" value="F:N-acetylglucosamine transmembrane transporter activity"/>
    <property type="evidence" value="ECO:0007669"/>
    <property type="project" value="InterPro"/>
</dbReference>
<evidence type="ECO:0000256" key="6">
    <source>
        <dbReference type="ARBA" id="ARBA00022683"/>
    </source>
</evidence>
<feature type="transmembrane region" description="Helical" evidence="12">
    <location>
        <begin position="324"/>
        <end position="346"/>
    </location>
</feature>
<dbReference type="InterPro" id="IPR001996">
    <property type="entry name" value="PTS_IIB_1"/>
</dbReference>
<dbReference type="Proteomes" id="UP000192932">
    <property type="component" value="Chromosome"/>
</dbReference>
<dbReference type="PROSITE" id="PS51098">
    <property type="entry name" value="PTS_EIIB_TYPE_1"/>
    <property type="match status" value="1"/>
</dbReference>
<dbReference type="FunFam" id="3.30.1360.60:FF:000001">
    <property type="entry name" value="PTS system glucose-specific IIBC component PtsG"/>
    <property type="match status" value="1"/>
</dbReference>
<evidence type="ECO:0000259" key="14">
    <source>
        <dbReference type="PROSITE" id="PS51103"/>
    </source>
</evidence>
<dbReference type="Pfam" id="PF02378">
    <property type="entry name" value="PTS_EIIC"/>
    <property type="match status" value="1"/>
</dbReference>
<comment type="subcellular location">
    <subcellularLocation>
        <location evidence="1">Cell membrane</location>
        <topology evidence="1">Multi-pass membrane protein</topology>
    </subcellularLocation>
</comment>
<evidence type="ECO:0000256" key="2">
    <source>
        <dbReference type="ARBA" id="ARBA00022448"/>
    </source>
</evidence>
<dbReference type="Gene3D" id="3.30.1360.60">
    <property type="entry name" value="Glucose permease domain IIB"/>
    <property type="match status" value="1"/>
</dbReference>
<proteinExistence type="predicted"/>
<feature type="transmembrane region" description="Helical" evidence="12">
    <location>
        <begin position="50"/>
        <end position="80"/>
    </location>
</feature>
<dbReference type="GO" id="GO:0009401">
    <property type="term" value="P:phosphoenolpyruvate-dependent sugar phosphotransferase system"/>
    <property type="evidence" value="ECO:0007669"/>
    <property type="project" value="UniProtKB-KW"/>
</dbReference>
<gene>
    <name evidence="15" type="ORF">B7492_02755</name>
</gene>
<dbReference type="GO" id="GO:0008982">
    <property type="term" value="F:protein-N(PI)-phosphohistidine-sugar phosphotransferase activity"/>
    <property type="evidence" value="ECO:0007669"/>
    <property type="project" value="InterPro"/>
</dbReference>
<evidence type="ECO:0000256" key="9">
    <source>
        <dbReference type="ARBA" id="ARBA00022989"/>
    </source>
</evidence>
<dbReference type="InterPro" id="IPR036878">
    <property type="entry name" value="Glu_permease_IIB"/>
</dbReference>
<dbReference type="GO" id="GO:0005886">
    <property type="term" value="C:plasma membrane"/>
    <property type="evidence" value="ECO:0007669"/>
    <property type="project" value="UniProtKB-SubCell"/>
</dbReference>
<evidence type="ECO:0000256" key="5">
    <source>
        <dbReference type="ARBA" id="ARBA00022679"/>
    </source>
</evidence>
<feature type="transmembrane region" description="Helical" evidence="12">
    <location>
        <begin position="378"/>
        <end position="398"/>
    </location>
</feature>
<dbReference type="RefSeq" id="WP_085308958.1">
    <property type="nucleotide sequence ID" value="NZ_CP020743.1"/>
</dbReference>
<keyword evidence="8" id="KW-0418">Kinase</keyword>
<dbReference type="GO" id="GO:0019866">
    <property type="term" value="C:organelle inner membrane"/>
    <property type="evidence" value="ECO:0007669"/>
    <property type="project" value="InterPro"/>
</dbReference>
<feature type="transmembrane region" description="Helical" evidence="12">
    <location>
        <begin position="136"/>
        <end position="154"/>
    </location>
</feature>
<dbReference type="NCBIfam" id="TIGR00826">
    <property type="entry name" value="EIIB_glc"/>
    <property type="match status" value="1"/>
</dbReference>
<evidence type="ECO:0000256" key="3">
    <source>
        <dbReference type="ARBA" id="ARBA00022475"/>
    </source>
</evidence>
<keyword evidence="6" id="KW-0598">Phosphotransferase system</keyword>
<keyword evidence="10 12" id="KW-0472">Membrane</keyword>
<dbReference type="GO" id="GO:0016301">
    <property type="term" value="F:kinase activity"/>
    <property type="evidence" value="ECO:0007669"/>
    <property type="project" value="UniProtKB-KW"/>
</dbReference>
<keyword evidence="7 12" id="KW-0812">Transmembrane</keyword>
<evidence type="ECO:0000256" key="10">
    <source>
        <dbReference type="ARBA" id="ARBA00023136"/>
    </source>
</evidence>
<dbReference type="Pfam" id="PF00367">
    <property type="entry name" value="PTS_EIIB"/>
    <property type="match status" value="1"/>
</dbReference>
<reference evidence="15 16" key="1">
    <citation type="submission" date="2017-04" db="EMBL/GenBank/DDBJ databases">
        <title>The Characteristic of a Fine Plant Growth-Promoting Rhizobacteria Bacillus mycoides Gnyt1 and its Whole Genome Sequencing Analysis.</title>
        <authorList>
            <person name="Li J.H."/>
            <person name="Yao T."/>
        </authorList>
    </citation>
    <scope>NUCLEOTIDE SEQUENCE [LARGE SCALE GENOMIC DNA]</scope>
    <source>
        <strain evidence="15 16">Gnyt1</strain>
    </source>
</reference>
<dbReference type="GO" id="GO:0090563">
    <property type="term" value="F:protein-phosphocysteine-sugar phosphotransferase activity"/>
    <property type="evidence" value="ECO:0007669"/>
    <property type="project" value="TreeGrafter"/>
</dbReference>
<evidence type="ECO:0000256" key="4">
    <source>
        <dbReference type="ARBA" id="ARBA00022597"/>
    </source>
</evidence>
<evidence type="ECO:0000256" key="8">
    <source>
        <dbReference type="ARBA" id="ARBA00022777"/>
    </source>
</evidence>
<feature type="transmembrane region" description="Helical" evidence="12">
    <location>
        <begin position="12"/>
        <end position="30"/>
    </location>
</feature>
<keyword evidence="3" id="KW-1003">Cell membrane</keyword>
<feature type="transmembrane region" description="Helical" evidence="12">
    <location>
        <begin position="209"/>
        <end position="231"/>
    </location>
</feature>
<feature type="active site" description="Phosphocysteine intermediate; for EIIB activity" evidence="11">
    <location>
        <position position="448"/>
    </location>
</feature>
<dbReference type="PROSITE" id="PS01035">
    <property type="entry name" value="PTS_EIIB_TYPE_1_CYS"/>
    <property type="match status" value="1"/>
</dbReference>
<feature type="transmembrane region" description="Helical" evidence="12">
    <location>
        <begin position="270"/>
        <end position="294"/>
    </location>
</feature>
<evidence type="ECO:0000256" key="11">
    <source>
        <dbReference type="PROSITE-ProRule" id="PRU00421"/>
    </source>
</evidence>
<dbReference type="GO" id="GO:0015764">
    <property type="term" value="P:N-acetylglucosamine transport"/>
    <property type="evidence" value="ECO:0007669"/>
    <property type="project" value="TreeGrafter"/>
</dbReference>
<dbReference type="InterPro" id="IPR010974">
    <property type="entry name" value="PTS_IIBC_nag"/>
</dbReference>
<protein>
    <submittedName>
        <fullName evidence="15">PTS N-acetylglucosamine transporter subunit IIB</fullName>
    </submittedName>
</protein>
<dbReference type="NCBIfam" id="TIGR01998">
    <property type="entry name" value="PTS-II-BC-nag"/>
    <property type="match status" value="1"/>
</dbReference>
<dbReference type="AlphaFoldDB" id="A0A1W6A351"/>
<dbReference type="SUPFAM" id="SSF55604">
    <property type="entry name" value="Glucose permease domain IIB"/>
    <property type="match status" value="1"/>
</dbReference>
<evidence type="ECO:0000259" key="13">
    <source>
        <dbReference type="PROSITE" id="PS51098"/>
    </source>
</evidence>
<feature type="transmembrane region" description="Helical" evidence="12">
    <location>
        <begin position="174"/>
        <end position="197"/>
    </location>
</feature>
<keyword evidence="4" id="KW-0762">Sugar transport</keyword>
<feature type="transmembrane region" description="Helical" evidence="12">
    <location>
        <begin position="301"/>
        <end position="318"/>
    </location>
</feature>
<dbReference type="CDD" id="cd00212">
    <property type="entry name" value="PTS_IIB_glc"/>
    <property type="match status" value="1"/>
</dbReference>
<dbReference type="InterPro" id="IPR013013">
    <property type="entry name" value="PTS_EIIC_1"/>
</dbReference>
<feature type="domain" description="PTS EIIB type-1" evidence="13">
    <location>
        <begin position="426"/>
        <end position="502"/>
    </location>
</feature>
<name>A0A1W6A351_BACMY</name>
<dbReference type="EMBL" id="CP020743">
    <property type="protein sequence ID" value="ARJ20252.1"/>
    <property type="molecule type" value="Genomic_DNA"/>
</dbReference>
<keyword evidence="2" id="KW-0813">Transport</keyword>
<evidence type="ECO:0000313" key="15">
    <source>
        <dbReference type="EMBL" id="ARJ20252.1"/>
    </source>
</evidence>
<evidence type="ECO:0000256" key="1">
    <source>
        <dbReference type="ARBA" id="ARBA00004651"/>
    </source>
</evidence>
<accession>A0A1W6A351</accession>
<keyword evidence="5" id="KW-0808">Transferase</keyword>
<dbReference type="InterPro" id="IPR018113">
    <property type="entry name" value="PTrfase_EIIB_Cys"/>
</dbReference>
<feature type="domain" description="PTS EIIC type-1" evidence="14">
    <location>
        <begin position="1"/>
        <end position="410"/>
    </location>
</feature>
<organism evidence="15 16">
    <name type="scientific">Bacillus mycoides</name>
    <dbReference type="NCBI Taxonomy" id="1405"/>
    <lineage>
        <taxon>Bacteria</taxon>
        <taxon>Bacillati</taxon>
        <taxon>Bacillota</taxon>
        <taxon>Bacilli</taxon>
        <taxon>Bacillales</taxon>
        <taxon>Bacillaceae</taxon>
        <taxon>Bacillus</taxon>
        <taxon>Bacillus cereus group</taxon>
    </lineage>
</organism>
<dbReference type="PROSITE" id="PS51103">
    <property type="entry name" value="PTS_EIIC_TYPE_1"/>
    <property type="match status" value="1"/>
</dbReference>